<dbReference type="Proteomes" id="UP000765802">
    <property type="component" value="Unassembled WGS sequence"/>
</dbReference>
<comment type="caution">
    <text evidence="1">The sequence shown here is derived from an EMBL/GenBank/DDBJ whole genome shotgun (WGS) entry which is preliminary data.</text>
</comment>
<dbReference type="RefSeq" id="WP_187256027.1">
    <property type="nucleotide sequence ID" value="NZ_JBHULF010000011.1"/>
</dbReference>
<protein>
    <submittedName>
        <fullName evidence="1">Uncharacterized protein</fullName>
    </submittedName>
</protein>
<name>A0ABR7M6X0_9BACT</name>
<keyword evidence="2" id="KW-1185">Reference proteome</keyword>
<proteinExistence type="predicted"/>
<dbReference type="EMBL" id="MBUA01000004">
    <property type="protein sequence ID" value="MBC6490661.1"/>
    <property type="molecule type" value="Genomic_DNA"/>
</dbReference>
<evidence type="ECO:0000313" key="1">
    <source>
        <dbReference type="EMBL" id="MBC6490661.1"/>
    </source>
</evidence>
<organism evidence="1 2">
    <name type="scientific">Flavihumibacter stibioxidans</name>
    <dbReference type="NCBI Taxonomy" id="1834163"/>
    <lineage>
        <taxon>Bacteria</taxon>
        <taxon>Pseudomonadati</taxon>
        <taxon>Bacteroidota</taxon>
        <taxon>Chitinophagia</taxon>
        <taxon>Chitinophagales</taxon>
        <taxon>Chitinophagaceae</taxon>
        <taxon>Flavihumibacter</taxon>
    </lineage>
</organism>
<sequence length="195" mass="22759">MDFQHEQSWDILTTILALRTNVKDAWNKFIDFHEQVAPKSYWTSLRQLDIEAEQAEIVNWLQQLVNLNPIPDSIVAFWIGILKFADNDKEIPTIYFSGADTYDKDDIDWACDPAYFPENRYAQPGVLQQINDIARTDDENYEFFDWILPLAYCAFTFDGIFRTKVDKQLFLKNKSEIFVAVGHDSGDYIDLTPIK</sequence>
<evidence type="ECO:0000313" key="2">
    <source>
        <dbReference type="Proteomes" id="UP000765802"/>
    </source>
</evidence>
<gene>
    <name evidence="1" type="ORF">BC349_19510</name>
</gene>
<accession>A0ABR7M6X0</accession>
<reference evidence="1 2" key="1">
    <citation type="submission" date="2016-07" db="EMBL/GenBank/DDBJ databases">
        <title>Genome analysis of Flavihumibacter stibioxidans YS-17.</title>
        <authorList>
            <person name="Shi K."/>
            <person name="Han Y."/>
            <person name="Wang G."/>
        </authorList>
    </citation>
    <scope>NUCLEOTIDE SEQUENCE [LARGE SCALE GENOMIC DNA]</scope>
    <source>
        <strain evidence="1 2">YS-17</strain>
    </source>
</reference>